<dbReference type="Proteomes" id="UP000277204">
    <property type="component" value="Unassembled WGS sequence"/>
</dbReference>
<dbReference type="SUPFAM" id="SSF57756">
    <property type="entry name" value="Retrovirus zinc finger-like domains"/>
    <property type="match status" value="1"/>
</dbReference>
<dbReference type="GO" id="GO:0008270">
    <property type="term" value="F:zinc ion binding"/>
    <property type="evidence" value="ECO:0007669"/>
    <property type="project" value="InterPro"/>
</dbReference>
<sequence>MQFTKIGTSLVNACPVAVSTFNSCKFRNFKCFNCGDIGHIQPVCYTTVHVTATNFKSCNSDLIKSSVPNDHLSLSTISKDNVESYNNSELNETQNLCETTVSNQSTCRIPHVIVTDIVFPNDSLISDEISCKSEEKNC</sequence>
<dbReference type="InterPro" id="IPR036875">
    <property type="entry name" value="Znf_CCHC_sf"/>
</dbReference>
<dbReference type="PROSITE" id="PS50158">
    <property type="entry name" value="ZF_CCHC"/>
    <property type="match status" value="1"/>
</dbReference>
<protein>
    <submittedName>
        <fullName evidence="1">Uncharacterized protein</fullName>
    </submittedName>
</protein>
<dbReference type="GO" id="GO:0003676">
    <property type="term" value="F:nucleic acid binding"/>
    <property type="evidence" value="ECO:0007669"/>
    <property type="project" value="InterPro"/>
</dbReference>
<reference evidence="1 2" key="1">
    <citation type="submission" date="2018-11" db="EMBL/GenBank/DDBJ databases">
        <authorList>
            <consortium name="Pathogen Informatics"/>
        </authorList>
    </citation>
    <scope>NUCLEOTIDE SEQUENCE [LARGE SCALE GENOMIC DNA]</scope>
    <source>
        <strain evidence="1 2">Zambia</strain>
    </source>
</reference>
<dbReference type="AlphaFoldDB" id="A0A183N983"/>
<dbReference type="InterPro" id="IPR001878">
    <property type="entry name" value="Znf_CCHC"/>
</dbReference>
<organism evidence="1 2">
    <name type="scientific">Schistosoma margrebowiei</name>
    <dbReference type="NCBI Taxonomy" id="48269"/>
    <lineage>
        <taxon>Eukaryota</taxon>
        <taxon>Metazoa</taxon>
        <taxon>Spiralia</taxon>
        <taxon>Lophotrochozoa</taxon>
        <taxon>Platyhelminthes</taxon>
        <taxon>Trematoda</taxon>
        <taxon>Digenea</taxon>
        <taxon>Strigeidida</taxon>
        <taxon>Schistosomatoidea</taxon>
        <taxon>Schistosomatidae</taxon>
        <taxon>Schistosoma</taxon>
    </lineage>
</organism>
<evidence type="ECO:0000313" key="2">
    <source>
        <dbReference type="Proteomes" id="UP000277204"/>
    </source>
</evidence>
<dbReference type="EMBL" id="UZAI01020750">
    <property type="protein sequence ID" value="VDP53015.1"/>
    <property type="molecule type" value="Genomic_DNA"/>
</dbReference>
<evidence type="ECO:0000313" key="1">
    <source>
        <dbReference type="EMBL" id="VDP53015.1"/>
    </source>
</evidence>
<proteinExistence type="predicted"/>
<keyword evidence="2" id="KW-1185">Reference proteome</keyword>
<name>A0A183N983_9TREM</name>
<accession>A0A183N983</accession>
<gene>
    <name evidence="1" type="ORF">SMRZ_LOCUS24858</name>
</gene>